<feature type="region of interest" description="Disordered" evidence="1">
    <location>
        <begin position="1"/>
        <end position="34"/>
    </location>
</feature>
<dbReference type="EMBL" id="JAACXV010000179">
    <property type="protein sequence ID" value="KAF7282289.1"/>
    <property type="molecule type" value="Genomic_DNA"/>
</dbReference>
<gene>
    <name evidence="2" type="ORF">GWI33_002864</name>
</gene>
<protein>
    <submittedName>
        <fullName evidence="2">Uncharacterized protein</fullName>
    </submittedName>
</protein>
<reference evidence="2" key="1">
    <citation type="submission" date="2020-08" db="EMBL/GenBank/DDBJ databases">
        <title>Genome sequencing and assembly of the red palm weevil Rhynchophorus ferrugineus.</title>
        <authorList>
            <person name="Dias G.B."/>
            <person name="Bergman C.M."/>
            <person name="Manee M."/>
        </authorList>
    </citation>
    <scope>NUCLEOTIDE SEQUENCE</scope>
    <source>
        <strain evidence="2">AA-2017</strain>
        <tissue evidence="2">Whole larva</tissue>
    </source>
</reference>
<evidence type="ECO:0000313" key="3">
    <source>
        <dbReference type="Proteomes" id="UP000625711"/>
    </source>
</evidence>
<comment type="caution">
    <text evidence="2">The sequence shown here is derived from an EMBL/GenBank/DDBJ whole genome shotgun (WGS) entry which is preliminary data.</text>
</comment>
<feature type="region of interest" description="Disordered" evidence="1">
    <location>
        <begin position="85"/>
        <end position="105"/>
    </location>
</feature>
<sequence length="105" mass="11810">MVISTTAPSVTPPPGRRSGSHPPRIPPRINKPTGRRTLDSIFVLVSNRVVMILREWSELFTRIREGTRATLPLWALGISETDVAMPPAEAAAQTRRRERRSERVE</sequence>
<proteinExistence type="predicted"/>
<evidence type="ECO:0000313" key="2">
    <source>
        <dbReference type="EMBL" id="KAF7282289.1"/>
    </source>
</evidence>
<dbReference type="AlphaFoldDB" id="A0A834IM08"/>
<evidence type="ECO:0000256" key="1">
    <source>
        <dbReference type="SAM" id="MobiDB-lite"/>
    </source>
</evidence>
<dbReference type="Proteomes" id="UP000625711">
    <property type="component" value="Unassembled WGS sequence"/>
</dbReference>
<accession>A0A834IM08</accession>
<name>A0A834IM08_RHYFE</name>
<organism evidence="2 3">
    <name type="scientific">Rhynchophorus ferrugineus</name>
    <name type="common">Red palm weevil</name>
    <name type="synonym">Curculio ferrugineus</name>
    <dbReference type="NCBI Taxonomy" id="354439"/>
    <lineage>
        <taxon>Eukaryota</taxon>
        <taxon>Metazoa</taxon>
        <taxon>Ecdysozoa</taxon>
        <taxon>Arthropoda</taxon>
        <taxon>Hexapoda</taxon>
        <taxon>Insecta</taxon>
        <taxon>Pterygota</taxon>
        <taxon>Neoptera</taxon>
        <taxon>Endopterygota</taxon>
        <taxon>Coleoptera</taxon>
        <taxon>Polyphaga</taxon>
        <taxon>Cucujiformia</taxon>
        <taxon>Curculionidae</taxon>
        <taxon>Dryophthorinae</taxon>
        <taxon>Rhynchophorus</taxon>
    </lineage>
</organism>
<keyword evidence="3" id="KW-1185">Reference proteome</keyword>